<reference evidence="1 2" key="1">
    <citation type="journal article" date="2014" name="Genome Announc.">
        <title>Draft Genome Sequence of an Anaerobic, Thermophilic Bacterium, Thermoanaerobacterium aotearoense SCUT27, Isolated from a Hot Spring in China.</title>
        <authorList>
            <person name="Ai H."/>
            <person name="Zhang J."/>
            <person name="Yang M."/>
            <person name="Yu P."/>
            <person name="Li S."/>
            <person name="Zhu M."/>
            <person name="Dong H."/>
            <person name="Wang S."/>
            <person name="Wang J."/>
        </authorList>
    </citation>
    <scope>NUCLEOTIDE SEQUENCE [LARGE SCALE GENOMIC DNA]</scope>
    <source>
        <strain evidence="1 2">SCUT27</strain>
    </source>
</reference>
<evidence type="ECO:0000313" key="1">
    <source>
        <dbReference type="EMBL" id="ETO37187.1"/>
    </source>
</evidence>
<dbReference type="Proteomes" id="UP000019481">
    <property type="component" value="Unassembled WGS sequence"/>
</dbReference>
<protein>
    <submittedName>
        <fullName evidence="1">Uncharacterized protein</fullName>
    </submittedName>
</protein>
<accession>W9E7B6</accession>
<evidence type="ECO:0000313" key="2">
    <source>
        <dbReference type="Proteomes" id="UP000019481"/>
    </source>
</evidence>
<comment type="caution">
    <text evidence="1">The sequence shown here is derived from an EMBL/GenBank/DDBJ whole genome shotgun (WGS) entry which is preliminary data.</text>
</comment>
<organism evidence="1 2">
    <name type="scientific">Thermoanaerobacterium aotearoense SCUT27</name>
    <dbReference type="NCBI Taxonomy" id="1421016"/>
    <lineage>
        <taxon>Bacteria</taxon>
        <taxon>Bacillati</taxon>
        <taxon>Bacillota</taxon>
        <taxon>Clostridia</taxon>
        <taxon>Thermoanaerobacterales</taxon>
        <taxon>Thermoanaerobacteraceae</taxon>
        <taxon>Thermoanaerobacterium</taxon>
    </lineage>
</organism>
<keyword evidence="2" id="KW-1185">Reference proteome</keyword>
<dbReference type="EMBL" id="AYSN01000075">
    <property type="protein sequence ID" value="ETO37187.1"/>
    <property type="molecule type" value="Genomic_DNA"/>
</dbReference>
<dbReference type="PATRIC" id="fig|1421016.3.peg.2700"/>
<gene>
    <name evidence="1" type="ORF">V518_2636</name>
</gene>
<sequence length="39" mass="4628">MVYISVSMYVEAKPIIDYYNLKKDVDERYPSFAAKFYVA</sequence>
<name>W9E7B6_9THEO</name>
<dbReference type="AlphaFoldDB" id="W9E7B6"/>
<proteinExistence type="predicted"/>